<dbReference type="RefSeq" id="WP_136410358.1">
    <property type="nucleotide sequence ID" value="NZ_CP039393.1"/>
</dbReference>
<keyword evidence="7" id="KW-1185">Reference proteome</keyword>
<comment type="cofactor">
    <cofactor evidence="1">
        <name>Zn(2+)</name>
        <dbReference type="ChEBI" id="CHEBI:29105"/>
    </cofactor>
</comment>
<dbReference type="SMART" id="SM00849">
    <property type="entry name" value="Lactamase_B"/>
    <property type="match status" value="1"/>
</dbReference>
<organism evidence="6 7">
    <name type="scientific">Muribaculum gordoncarteri</name>
    <dbReference type="NCBI Taxonomy" id="2530390"/>
    <lineage>
        <taxon>Bacteria</taxon>
        <taxon>Pseudomonadati</taxon>
        <taxon>Bacteroidota</taxon>
        <taxon>Bacteroidia</taxon>
        <taxon>Bacteroidales</taxon>
        <taxon>Muribaculaceae</taxon>
        <taxon>Muribaculum</taxon>
    </lineage>
</organism>
<keyword evidence="3 6" id="KW-0378">Hydrolase</keyword>
<evidence type="ECO:0000256" key="4">
    <source>
        <dbReference type="ARBA" id="ARBA00022833"/>
    </source>
</evidence>
<dbReference type="Gene3D" id="3.60.15.10">
    <property type="entry name" value="Ribonuclease Z/Hydroxyacylglutathione hydrolase-like"/>
    <property type="match status" value="1"/>
</dbReference>
<feature type="domain" description="Metallo-beta-lactamase" evidence="5">
    <location>
        <begin position="13"/>
        <end position="197"/>
    </location>
</feature>
<evidence type="ECO:0000259" key="5">
    <source>
        <dbReference type="SMART" id="SM00849"/>
    </source>
</evidence>
<keyword evidence="4" id="KW-0862">Zinc</keyword>
<dbReference type="AlphaFoldDB" id="A0A4P7VIV0"/>
<dbReference type="InterPro" id="IPR036866">
    <property type="entry name" value="RibonucZ/Hydroxyglut_hydro"/>
</dbReference>
<dbReference type="EMBL" id="CP039393">
    <property type="protein sequence ID" value="QCD35723.1"/>
    <property type="molecule type" value="Genomic_DNA"/>
</dbReference>
<protein>
    <submittedName>
        <fullName evidence="6">MBL fold metallo-hydrolase</fullName>
    </submittedName>
</protein>
<evidence type="ECO:0000313" key="6">
    <source>
        <dbReference type="EMBL" id="QCD35723.1"/>
    </source>
</evidence>
<gene>
    <name evidence="6" type="ORF">E7746_07390</name>
</gene>
<reference evidence="6 7" key="1">
    <citation type="submission" date="2019-02" db="EMBL/GenBank/DDBJ databases">
        <title>Isolation and identification of novel species under the genus Muribaculum.</title>
        <authorList>
            <person name="Miyake S."/>
            <person name="Ding Y."/>
            <person name="Low A."/>
            <person name="Soh M."/>
            <person name="Seedorf H."/>
        </authorList>
    </citation>
    <scope>NUCLEOTIDE SEQUENCE [LARGE SCALE GENOMIC DNA]</scope>
    <source>
        <strain evidence="6 7">TLL-A4</strain>
    </source>
</reference>
<dbReference type="InterPro" id="IPR001279">
    <property type="entry name" value="Metallo-B-lactamas"/>
</dbReference>
<dbReference type="InterPro" id="IPR051453">
    <property type="entry name" value="MBL_Glyoxalase_II"/>
</dbReference>
<name>A0A4P7VIV0_9BACT</name>
<sequence>MLKIKTFTFNMFGVNTYIVWNPDTREAAIIDPGMINEDEQLALDRFIKNNDLTVKQLINTHMHVDHIFGDIYVKNKYGVDVQACPDDSFLGERAAAQCRMFGLPESISMVTIDRRLQHGDTIEIGGEKVEVLGVPGHSPGSIVLYFPQSKWAITGDVIFKSSIGRTDLVGGNHHQLIDGIRNKVLTLPGDTIVYPGHGDPTTIDREERHNPFV</sequence>
<evidence type="ECO:0000256" key="1">
    <source>
        <dbReference type="ARBA" id="ARBA00001947"/>
    </source>
</evidence>
<keyword evidence="2" id="KW-0479">Metal-binding</keyword>
<proteinExistence type="predicted"/>
<accession>A0A4P7VIV0</accession>
<dbReference type="OrthoDB" id="9802248at2"/>
<dbReference type="SUPFAM" id="SSF56281">
    <property type="entry name" value="Metallo-hydrolase/oxidoreductase"/>
    <property type="match status" value="1"/>
</dbReference>
<dbReference type="GO" id="GO:0046872">
    <property type="term" value="F:metal ion binding"/>
    <property type="evidence" value="ECO:0007669"/>
    <property type="project" value="UniProtKB-KW"/>
</dbReference>
<dbReference type="GO" id="GO:0016787">
    <property type="term" value="F:hydrolase activity"/>
    <property type="evidence" value="ECO:0007669"/>
    <property type="project" value="UniProtKB-KW"/>
</dbReference>
<evidence type="ECO:0000256" key="2">
    <source>
        <dbReference type="ARBA" id="ARBA00022723"/>
    </source>
</evidence>
<dbReference type="CDD" id="cd06262">
    <property type="entry name" value="metallo-hydrolase-like_MBL-fold"/>
    <property type="match status" value="1"/>
</dbReference>
<dbReference type="Proteomes" id="UP000297031">
    <property type="component" value="Chromosome"/>
</dbReference>
<dbReference type="PANTHER" id="PTHR46233">
    <property type="entry name" value="HYDROXYACYLGLUTATHIONE HYDROLASE GLOC"/>
    <property type="match status" value="1"/>
</dbReference>
<dbReference type="Pfam" id="PF00753">
    <property type="entry name" value="Lactamase_B"/>
    <property type="match status" value="1"/>
</dbReference>
<evidence type="ECO:0000256" key="3">
    <source>
        <dbReference type="ARBA" id="ARBA00022801"/>
    </source>
</evidence>
<evidence type="ECO:0000313" key="7">
    <source>
        <dbReference type="Proteomes" id="UP000297031"/>
    </source>
</evidence>
<dbReference type="PANTHER" id="PTHR46233:SF3">
    <property type="entry name" value="HYDROXYACYLGLUTATHIONE HYDROLASE GLOC"/>
    <property type="match status" value="1"/>
</dbReference>
<dbReference type="KEGG" id="mgod:E7746_07390"/>